<sequence length="166" mass="19325">MGYPGERASKINHREIVESEEVRAYLARCEKIPPQIDILNFDDTCIELSQISNQLDSHIERVVVVDGSYTEVSVDKNFPSHKLCYYGIGICTFSLEDLKSLEDKQTIDHLDIKKLENYERFNFVMPMQNIRLAKKDFTTTFRETLYEIFKKKGLSEGKYSLLDTLK</sequence>
<gene>
    <name evidence="1" type="ORF">SNTW_02180</name>
</gene>
<evidence type="ECO:0000313" key="2">
    <source>
        <dbReference type="Proteomes" id="UP000317935"/>
    </source>
</evidence>
<accession>A0A6J4CXY8</accession>
<dbReference type="Proteomes" id="UP000317935">
    <property type="component" value="Chromosome"/>
</dbReference>
<proteinExistence type="predicted"/>
<protein>
    <submittedName>
        <fullName evidence="1">Uncharacterized protein</fullName>
    </submittedName>
</protein>
<name>A0A6J4CXY8_9HELI</name>
<dbReference type="AlphaFoldDB" id="A0A6J4CXY8"/>
<organism evidence="1 2">
    <name type="scientific">Helicobacter suis</name>
    <dbReference type="NCBI Taxonomy" id="104628"/>
    <lineage>
        <taxon>Bacteria</taxon>
        <taxon>Pseudomonadati</taxon>
        <taxon>Campylobacterota</taxon>
        <taxon>Epsilonproteobacteria</taxon>
        <taxon>Campylobacterales</taxon>
        <taxon>Helicobacteraceae</taxon>
        <taxon>Helicobacter</taxon>
    </lineage>
</organism>
<dbReference type="EMBL" id="AP019774">
    <property type="protein sequence ID" value="BCD69573.1"/>
    <property type="molecule type" value="Genomic_DNA"/>
</dbReference>
<reference evidence="1 2" key="1">
    <citation type="submission" date="2019-06" db="EMBL/GenBank/DDBJ databases">
        <title>Complete genome sequence of Helicobacter suis SNTW101c.</title>
        <authorList>
            <person name="Rimbara E."/>
            <person name="Suzuki M."/>
            <person name="Matsui H."/>
            <person name="Nakamura M."/>
            <person name="Mori S."/>
            <person name="Shibayama K."/>
        </authorList>
    </citation>
    <scope>NUCLEOTIDE SEQUENCE [LARGE SCALE GENOMIC DNA]</scope>
    <source>
        <strain evidence="1 2">SNTW101c</strain>
    </source>
</reference>
<evidence type="ECO:0000313" key="1">
    <source>
        <dbReference type="EMBL" id="BCD69573.1"/>
    </source>
</evidence>
<dbReference type="RefSeq" id="WP_064430085.1">
    <property type="nucleotide sequence ID" value="NZ_AP019774.1"/>
</dbReference>